<gene>
    <name evidence="1" type="ORF">J3D65DRAFT_670612</name>
</gene>
<evidence type="ECO:0000313" key="2">
    <source>
        <dbReference type="Proteomes" id="UP001360953"/>
    </source>
</evidence>
<dbReference type="GeneID" id="92036217"/>
<keyword evidence="2" id="KW-1185">Reference proteome</keyword>
<dbReference type="Proteomes" id="UP001360953">
    <property type="component" value="Unassembled WGS sequence"/>
</dbReference>
<dbReference type="EMBL" id="JBBPEH010000011">
    <property type="protein sequence ID" value="KAK7531964.1"/>
    <property type="molecule type" value="Genomic_DNA"/>
</dbReference>
<proteinExistence type="predicted"/>
<organism evidence="1 2">
    <name type="scientific">Phyllosticta citribraziliensis</name>
    <dbReference type="NCBI Taxonomy" id="989973"/>
    <lineage>
        <taxon>Eukaryota</taxon>
        <taxon>Fungi</taxon>
        <taxon>Dikarya</taxon>
        <taxon>Ascomycota</taxon>
        <taxon>Pezizomycotina</taxon>
        <taxon>Dothideomycetes</taxon>
        <taxon>Dothideomycetes incertae sedis</taxon>
        <taxon>Botryosphaeriales</taxon>
        <taxon>Phyllostictaceae</taxon>
        <taxon>Phyllosticta</taxon>
    </lineage>
</organism>
<protein>
    <recommendedName>
        <fullName evidence="3">F-box domain-containing protein</fullName>
    </recommendedName>
</protein>
<name>A0ABR1LBB0_9PEZI</name>
<reference evidence="1 2" key="1">
    <citation type="submission" date="2024-04" db="EMBL/GenBank/DDBJ databases">
        <title>Phyllosticta paracitricarpa is synonymous to the EU quarantine fungus P. citricarpa based on phylogenomic analyses.</title>
        <authorList>
            <consortium name="Lawrence Berkeley National Laboratory"/>
            <person name="Van ingen-buijs V.A."/>
            <person name="Van westerhoven A.C."/>
            <person name="Haridas S."/>
            <person name="Skiadas P."/>
            <person name="Martin F."/>
            <person name="Groenewald J.Z."/>
            <person name="Crous P.W."/>
            <person name="Seidl M.F."/>
        </authorList>
    </citation>
    <scope>NUCLEOTIDE SEQUENCE [LARGE SCALE GENOMIC DNA]</scope>
    <source>
        <strain evidence="1 2">CPC 17464</strain>
    </source>
</reference>
<accession>A0ABR1LBB0</accession>
<comment type="caution">
    <text evidence="1">The sequence shown here is derived from an EMBL/GenBank/DDBJ whole genome shotgun (WGS) entry which is preliminary data.</text>
</comment>
<evidence type="ECO:0008006" key="3">
    <source>
        <dbReference type="Google" id="ProtNLM"/>
    </source>
</evidence>
<evidence type="ECO:0000313" key="1">
    <source>
        <dbReference type="EMBL" id="KAK7531964.1"/>
    </source>
</evidence>
<dbReference type="RefSeq" id="XP_066651634.1">
    <property type="nucleotide sequence ID" value="XM_066803311.1"/>
</dbReference>
<sequence>MSTTSATATMARNGTASCVIFKLPDELLLRIVRHVEEGDIDDAVGDNRTQPSNRSVFPLRQTNHKFRQLCDESVFRTVSIMRKMDRPLEHVCENYVPLAQRNLAVDSPEILEFFGQPDLHHLRKTRSVAFHQFWHANGCLPADEAWALRMIATGLRTIMQAPERLRRLHLDGEHAFATALEHELELMPAARVALANVEEIIISVEFAFILKYTHNVTRLSNKTLMGRTTGESSDWLRAYTTAQVNHFFDMCSSLPKLRTMELTIRNFQYDERRDSVMAASVLPPMALTKLSFIRESVPSFDDFYVDADGQVTMGLVLRMARSQPALEEYQIPEPEDIALGNIDTDIHWKWEHELTDLLPAAVVAAKVRNIKRVFVGPHATVDITRKASGTTRLRLTRNKAYTPRSGRSYWSYYHDETSHLWTHRWDAWKEPLVHHHERVDKEAVSDFSVEVVLCVDHVEGDAAAYIEKDDEEVPQTVVVNILNPFIEVVDLAP</sequence>